<dbReference type="InterPro" id="IPR014001">
    <property type="entry name" value="Helicase_ATP-bd"/>
</dbReference>
<dbReference type="SMART" id="SM00487">
    <property type="entry name" value="DEXDc"/>
    <property type="match status" value="1"/>
</dbReference>
<keyword evidence="5" id="KW-0347">Helicase</keyword>
<comment type="domain">
    <text evidence="5">The Q motif is unique to and characteristic of the DEAD box family of RNA helicases and controls ATP binding and hydrolysis.</text>
</comment>
<dbReference type="GO" id="GO:0003723">
    <property type="term" value="F:RNA binding"/>
    <property type="evidence" value="ECO:0007669"/>
    <property type="project" value="UniProtKB-UniRule"/>
</dbReference>
<evidence type="ECO:0000256" key="1">
    <source>
        <dbReference type="ARBA" id="ARBA00022741"/>
    </source>
</evidence>
<accession>A0A8H3CYC5</accession>
<feature type="region of interest" description="Disordered" evidence="6">
    <location>
        <begin position="55"/>
        <end position="105"/>
    </location>
</feature>
<keyword evidence="1 5" id="KW-0547">Nucleotide-binding</keyword>
<feature type="compositionally biased region" description="Polar residues" evidence="6">
    <location>
        <begin position="551"/>
        <end position="575"/>
    </location>
</feature>
<evidence type="ECO:0000259" key="7">
    <source>
        <dbReference type="PROSITE" id="PS51192"/>
    </source>
</evidence>
<keyword evidence="4 5" id="KW-0694">RNA-binding</keyword>
<evidence type="ECO:0000256" key="5">
    <source>
        <dbReference type="RuleBase" id="RU365068"/>
    </source>
</evidence>
<dbReference type="Pfam" id="PF00270">
    <property type="entry name" value="DEAD"/>
    <property type="match status" value="1"/>
</dbReference>
<feature type="compositionally biased region" description="Basic and acidic residues" evidence="6">
    <location>
        <begin position="131"/>
        <end position="151"/>
    </location>
</feature>
<reference evidence="9" key="1">
    <citation type="submission" date="2021-01" db="EMBL/GenBank/DDBJ databases">
        <authorList>
            <person name="Kaushik A."/>
        </authorList>
    </citation>
    <scope>NUCLEOTIDE SEQUENCE</scope>
    <source>
        <strain evidence="9">AG4-R118</strain>
    </source>
</reference>
<feature type="region of interest" description="Disordered" evidence="6">
    <location>
        <begin position="131"/>
        <end position="155"/>
    </location>
</feature>
<dbReference type="GO" id="GO:0016787">
    <property type="term" value="F:hydrolase activity"/>
    <property type="evidence" value="ECO:0007669"/>
    <property type="project" value="UniProtKB-KW"/>
</dbReference>
<dbReference type="EC" id="3.6.4.13" evidence="5"/>
<keyword evidence="2 5" id="KW-0378">Hydrolase</keyword>
<gene>
    <name evidence="9" type="ORF">RDB_LOCUS155495</name>
</gene>
<dbReference type="InterPro" id="IPR001650">
    <property type="entry name" value="Helicase_C-like"/>
</dbReference>
<feature type="region of interest" description="Disordered" evidence="6">
    <location>
        <begin position="540"/>
        <end position="579"/>
    </location>
</feature>
<dbReference type="PROSITE" id="PS51194">
    <property type="entry name" value="HELICASE_CTER"/>
    <property type="match status" value="1"/>
</dbReference>
<protein>
    <recommendedName>
        <fullName evidence="5">ATP-dependent RNA helicase</fullName>
        <ecNumber evidence="5">3.6.4.13</ecNumber>
    </recommendedName>
</protein>
<dbReference type="GO" id="GO:0003724">
    <property type="term" value="F:RNA helicase activity"/>
    <property type="evidence" value="ECO:0007669"/>
    <property type="project" value="UniProtKB-EC"/>
</dbReference>
<dbReference type="EMBL" id="CAJMWX010001698">
    <property type="protein sequence ID" value="CAE6502644.1"/>
    <property type="molecule type" value="Genomic_DNA"/>
</dbReference>
<feature type="domain" description="Helicase C-terminal" evidence="8">
    <location>
        <begin position="514"/>
        <end position="672"/>
    </location>
</feature>
<feature type="compositionally biased region" description="Polar residues" evidence="6">
    <location>
        <begin position="462"/>
        <end position="479"/>
    </location>
</feature>
<evidence type="ECO:0000313" key="10">
    <source>
        <dbReference type="Proteomes" id="UP000663888"/>
    </source>
</evidence>
<feature type="compositionally biased region" description="Basic and acidic residues" evidence="6">
    <location>
        <begin position="82"/>
        <end position="105"/>
    </location>
</feature>
<proteinExistence type="inferred from homology"/>
<dbReference type="InterPro" id="IPR011545">
    <property type="entry name" value="DEAD/DEAH_box_helicase_dom"/>
</dbReference>
<comment type="function">
    <text evidence="5">RNA helicase.</text>
</comment>
<dbReference type="Pfam" id="PF00271">
    <property type="entry name" value="Helicase_C"/>
    <property type="match status" value="1"/>
</dbReference>
<organism evidence="9 10">
    <name type="scientific">Rhizoctonia solani</name>
    <dbReference type="NCBI Taxonomy" id="456999"/>
    <lineage>
        <taxon>Eukaryota</taxon>
        <taxon>Fungi</taxon>
        <taxon>Dikarya</taxon>
        <taxon>Basidiomycota</taxon>
        <taxon>Agaricomycotina</taxon>
        <taxon>Agaricomycetes</taxon>
        <taxon>Cantharellales</taxon>
        <taxon>Ceratobasidiaceae</taxon>
        <taxon>Rhizoctonia</taxon>
    </lineage>
</organism>
<feature type="region of interest" description="Disordered" evidence="6">
    <location>
        <begin position="457"/>
        <end position="482"/>
    </location>
</feature>
<evidence type="ECO:0000256" key="6">
    <source>
        <dbReference type="SAM" id="MobiDB-lite"/>
    </source>
</evidence>
<feature type="compositionally biased region" description="Polar residues" evidence="6">
    <location>
        <begin position="56"/>
        <end position="81"/>
    </location>
</feature>
<dbReference type="SMART" id="SM00490">
    <property type="entry name" value="HELICc"/>
    <property type="match status" value="1"/>
</dbReference>
<dbReference type="InterPro" id="IPR027417">
    <property type="entry name" value="P-loop_NTPase"/>
</dbReference>
<keyword evidence="3 5" id="KW-0067">ATP-binding</keyword>
<comment type="catalytic activity">
    <reaction evidence="5">
        <text>ATP + H2O = ADP + phosphate + H(+)</text>
        <dbReference type="Rhea" id="RHEA:13065"/>
        <dbReference type="ChEBI" id="CHEBI:15377"/>
        <dbReference type="ChEBI" id="CHEBI:15378"/>
        <dbReference type="ChEBI" id="CHEBI:30616"/>
        <dbReference type="ChEBI" id="CHEBI:43474"/>
        <dbReference type="ChEBI" id="CHEBI:456216"/>
        <dbReference type="EC" id="3.6.4.13"/>
    </reaction>
</comment>
<comment type="caution">
    <text evidence="9">The sequence shown here is derived from an EMBL/GenBank/DDBJ whole genome shotgun (WGS) entry which is preliminary data.</text>
</comment>
<evidence type="ECO:0000256" key="3">
    <source>
        <dbReference type="ARBA" id="ARBA00022840"/>
    </source>
</evidence>
<dbReference type="SUPFAM" id="SSF52540">
    <property type="entry name" value="P-loop containing nucleoside triphosphate hydrolases"/>
    <property type="match status" value="1"/>
</dbReference>
<dbReference type="PROSITE" id="PS51192">
    <property type="entry name" value="HELICASE_ATP_BIND_1"/>
    <property type="match status" value="1"/>
</dbReference>
<name>A0A8H3CYC5_9AGAM</name>
<evidence type="ECO:0000259" key="8">
    <source>
        <dbReference type="PROSITE" id="PS51194"/>
    </source>
</evidence>
<dbReference type="Proteomes" id="UP000663888">
    <property type="component" value="Unassembled WGS sequence"/>
</dbReference>
<feature type="domain" description="Helicase ATP-binding" evidence="7">
    <location>
        <begin position="188"/>
        <end position="386"/>
    </location>
</feature>
<evidence type="ECO:0000313" key="9">
    <source>
        <dbReference type="EMBL" id="CAE6502644.1"/>
    </source>
</evidence>
<feature type="compositionally biased region" description="Basic and acidic residues" evidence="6">
    <location>
        <begin position="540"/>
        <end position="550"/>
    </location>
</feature>
<dbReference type="PANTHER" id="PTHR24031">
    <property type="entry name" value="RNA HELICASE"/>
    <property type="match status" value="1"/>
</dbReference>
<comment type="similarity">
    <text evidence="5">Belongs to the DEAD box helicase family.</text>
</comment>
<sequence length="672" mass="75055">MLRHHLPPSVCSRTFRFFHATCLSRSIPRAPLLGNSSLRAQHSRLPEINQFLESAKSAQTPRREYSSSFGSEYPGAQSSPRYSEKFSVDKSDTSGRQWKTERTQFEERDDKKGFLPKFRSPRRIRRPRADLGGHLYDNYKPKEPTRHKIEPQDTQPSFRVNTSFDILQAIQTAFPHVERPTSIQARLIPAIMQGSDVILMDETGSGKTFGSVLALLPEISQPHSGITTLYVVPHRDLAYQIESWCQKLVSTQSSPSMDLSTLVRVIARPNTTPENFADIRKNPPRILISTPGALIDAMQFGGLRLETTLRRIVIDEVDAVMKIPLRYHHVQLRNRHTPEVAQVIDKLLRLMWEGRRSKPQMIMMSATLKTHVRSWLFNQKGWMAERVVRLHGIQEKLEAGDFEPSERTAVAHSAVVVEADGRLRNLNDEQDRGSKSGERERGILSEDPGAILELLDQEDETSNAVRSGSDGSRQTTTRPTKGLILPPSVLEAVATSVALDVSHRALLVIPNGVSIDPVVETLRGFGVETRTLNLREEIEHVSTRPEDKPQGHNSYISPSFPQIASSDQHSSVEQNENAEEFVPNPTLLVATTTAVRGIDIPTLSHVYIVGGLESEEAYRHIAGRAGRFGMPGSVVSFVGADGAEHLLGGTGERRIQRTFGRIGVQNKPFPHI</sequence>
<evidence type="ECO:0000256" key="2">
    <source>
        <dbReference type="ARBA" id="ARBA00022801"/>
    </source>
</evidence>
<dbReference type="AlphaFoldDB" id="A0A8H3CYC5"/>
<dbReference type="GO" id="GO:0005524">
    <property type="term" value="F:ATP binding"/>
    <property type="evidence" value="ECO:0007669"/>
    <property type="project" value="UniProtKB-UniRule"/>
</dbReference>
<dbReference type="Gene3D" id="3.40.50.300">
    <property type="entry name" value="P-loop containing nucleotide triphosphate hydrolases"/>
    <property type="match status" value="2"/>
</dbReference>
<evidence type="ECO:0000256" key="4">
    <source>
        <dbReference type="ARBA" id="ARBA00022884"/>
    </source>
</evidence>